<proteinExistence type="predicted"/>
<feature type="compositionally biased region" description="Polar residues" evidence="1">
    <location>
        <begin position="1"/>
        <end position="30"/>
    </location>
</feature>
<reference evidence="2 3" key="1">
    <citation type="submission" date="2020-09" db="EMBL/GenBank/DDBJ databases">
        <title>De no assembly of potato wild relative species, Solanum commersonii.</title>
        <authorList>
            <person name="Cho K."/>
        </authorList>
    </citation>
    <scope>NUCLEOTIDE SEQUENCE [LARGE SCALE GENOMIC DNA]</scope>
    <source>
        <strain evidence="2">LZ3.2</strain>
        <tissue evidence="2">Leaf</tissue>
    </source>
</reference>
<evidence type="ECO:0000313" key="3">
    <source>
        <dbReference type="Proteomes" id="UP000824120"/>
    </source>
</evidence>
<evidence type="ECO:0000313" key="2">
    <source>
        <dbReference type="EMBL" id="KAG5621684.1"/>
    </source>
</evidence>
<dbReference type="Proteomes" id="UP000824120">
    <property type="component" value="Chromosome 2"/>
</dbReference>
<feature type="compositionally biased region" description="Polar residues" evidence="1">
    <location>
        <begin position="66"/>
        <end position="121"/>
    </location>
</feature>
<comment type="caution">
    <text evidence="2">The sequence shown here is derived from an EMBL/GenBank/DDBJ whole genome shotgun (WGS) entry which is preliminary data.</text>
</comment>
<protein>
    <submittedName>
        <fullName evidence="2">Uncharacterized protein</fullName>
    </submittedName>
</protein>
<keyword evidence="3" id="KW-1185">Reference proteome</keyword>
<organism evidence="2 3">
    <name type="scientific">Solanum commersonii</name>
    <name type="common">Commerson's wild potato</name>
    <name type="synonym">Commerson's nightshade</name>
    <dbReference type="NCBI Taxonomy" id="4109"/>
    <lineage>
        <taxon>Eukaryota</taxon>
        <taxon>Viridiplantae</taxon>
        <taxon>Streptophyta</taxon>
        <taxon>Embryophyta</taxon>
        <taxon>Tracheophyta</taxon>
        <taxon>Spermatophyta</taxon>
        <taxon>Magnoliopsida</taxon>
        <taxon>eudicotyledons</taxon>
        <taxon>Gunneridae</taxon>
        <taxon>Pentapetalae</taxon>
        <taxon>asterids</taxon>
        <taxon>lamiids</taxon>
        <taxon>Solanales</taxon>
        <taxon>Solanaceae</taxon>
        <taxon>Solanoideae</taxon>
        <taxon>Solaneae</taxon>
        <taxon>Solanum</taxon>
    </lineage>
</organism>
<name>A0A9J6ABI9_SOLCO</name>
<dbReference type="AlphaFoldDB" id="A0A9J6ABI9"/>
<sequence length="130" mass="14810">MMNMDSVSHNASSSGSKNFNRGSTSNTGHSSARIYVDKSKLFCDFCKRTRHTMQNCYKLYRYPQSTQNEYGKHNPSPQYPRNPNSNQHLNRNNQAHNSNPNYNYKFNSGQQVTGNVHSTPVDSMLNEGVN</sequence>
<accession>A0A9J6ABI9</accession>
<dbReference type="OrthoDB" id="851333at2759"/>
<feature type="region of interest" description="Disordered" evidence="1">
    <location>
        <begin position="1"/>
        <end position="31"/>
    </location>
</feature>
<evidence type="ECO:0000256" key="1">
    <source>
        <dbReference type="SAM" id="MobiDB-lite"/>
    </source>
</evidence>
<feature type="region of interest" description="Disordered" evidence="1">
    <location>
        <begin position="66"/>
        <end position="130"/>
    </location>
</feature>
<gene>
    <name evidence="2" type="ORF">H5410_006902</name>
</gene>
<dbReference type="EMBL" id="JACXVP010000002">
    <property type="protein sequence ID" value="KAG5621684.1"/>
    <property type="molecule type" value="Genomic_DNA"/>
</dbReference>